<reference evidence="2" key="1">
    <citation type="submission" date="2023-01" db="EMBL/GenBank/DDBJ databases">
        <title>Exophiala dermititidis isolated from Cystic Fibrosis Patient.</title>
        <authorList>
            <person name="Kurbessoian T."/>
            <person name="Crocker A."/>
            <person name="Murante D."/>
            <person name="Hogan D.A."/>
            <person name="Stajich J.E."/>
        </authorList>
    </citation>
    <scope>NUCLEOTIDE SEQUENCE</scope>
    <source>
        <strain evidence="2">Ex8</strain>
    </source>
</reference>
<comment type="caution">
    <text evidence="2">The sequence shown here is derived from an EMBL/GenBank/DDBJ whole genome shotgun (WGS) entry which is preliminary data.</text>
</comment>
<organism evidence="2 3">
    <name type="scientific">Exophiala dermatitidis</name>
    <name type="common">Black yeast-like fungus</name>
    <name type="synonym">Wangiella dermatitidis</name>
    <dbReference type="NCBI Taxonomy" id="5970"/>
    <lineage>
        <taxon>Eukaryota</taxon>
        <taxon>Fungi</taxon>
        <taxon>Dikarya</taxon>
        <taxon>Ascomycota</taxon>
        <taxon>Pezizomycotina</taxon>
        <taxon>Eurotiomycetes</taxon>
        <taxon>Chaetothyriomycetidae</taxon>
        <taxon>Chaetothyriales</taxon>
        <taxon>Herpotrichiellaceae</taxon>
        <taxon>Exophiala</taxon>
    </lineage>
</organism>
<proteinExistence type="predicted"/>
<evidence type="ECO:0000256" key="1">
    <source>
        <dbReference type="SAM" id="MobiDB-lite"/>
    </source>
</evidence>
<name>A0AAN6EK28_EXODE</name>
<dbReference type="EMBL" id="JAJGCB010000032">
    <property type="protein sequence ID" value="KAJ8986706.1"/>
    <property type="molecule type" value="Genomic_DNA"/>
</dbReference>
<dbReference type="Proteomes" id="UP001161757">
    <property type="component" value="Unassembled WGS sequence"/>
</dbReference>
<feature type="compositionally biased region" description="Basic and acidic residues" evidence="1">
    <location>
        <begin position="52"/>
        <end position="66"/>
    </location>
</feature>
<protein>
    <submittedName>
        <fullName evidence="2">Uncharacterized protein</fullName>
    </submittedName>
</protein>
<gene>
    <name evidence="2" type="ORF">HRR80_009159</name>
</gene>
<evidence type="ECO:0000313" key="2">
    <source>
        <dbReference type="EMBL" id="KAJ8986706.1"/>
    </source>
</evidence>
<feature type="region of interest" description="Disordered" evidence="1">
    <location>
        <begin position="45"/>
        <end position="68"/>
    </location>
</feature>
<sequence>MQAILVSLVPSFCKRPSKESPLGSIARHVKLSSFASLELQEYEQDRSISSAHAEDNQEAQDRDELRSGGGEYIARLVWRTRGQQCHEQGDQRRNCSELYLLRLEAI</sequence>
<evidence type="ECO:0000313" key="3">
    <source>
        <dbReference type="Proteomes" id="UP001161757"/>
    </source>
</evidence>
<accession>A0AAN6EK28</accession>
<dbReference type="AlphaFoldDB" id="A0AAN6EK28"/>